<organism evidence="2 3">
    <name type="scientific">Helicobacter ganmani</name>
    <dbReference type="NCBI Taxonomy" id="60246"/>
    <lineage>
        <taxon>Bacteria</taxon>
        <taxon>Pseudomonadati</taxon>
        <taxon>Campylobacterota</taxon>
        <taxon>Epsilonproteobacteria</taxon>
        <taxon>Campylobacterales</taxon>
        <taxon>Helicobacteraceae</taxon>
        <taxon>Helicobacter</taxon>
    </lineage>
</organism>
<proteinExistence type="predicted"/>
<evidence type="ECO:0008006" key="4">
    <source>
        <dbReference type="Google" id="ProtNLM"/>
    </source>
</evidence>
<keyword evidence="3" id="KW-1185">Reference proteome</keyword>
<evidence type="ECO:0000313" key="2">
    <source>
        <dbReference type="EMBL" id="RDU63063.1"/>
    </source>
</evidence>
<reference evidence="2 3" key="1">
    <citation type="submission" date="2018-04" db="EMBL/GenBank/DDBJ databases">
        <title>Novel Campyloabacter and Helicobacter Species and Strains.</title>
        <authorList>
            <person name="Mannion A.J."/>
            <person name="Shen Z."/>
            <person name="Fox J.G."/>
        </authorList>
    </citation>
    <scope>NUCLEOTIDE SEQUENCE [LARGE SCALE GENOMIC DNA]</scope>
    <source>
        <strain evidence="2 3">MIT 99-5101</strain>
    </source>
</reference>
<gene>
    <name evidence="2" type="ORF">CQA43_05455</name>
</gene>
<name>A0A3D8ICY1_9HELI</name>
<evidence type="ECO:0000313" key="3">
    <source>
        <dbReference type="Proteomes" id="UP000256650"/>
    </source>
</evidence>
<protein>
    <recommendedName>
        <fullName evidence="4">Major outer membrane protein</fullName>
    </recommendedName>
</protein>
<accession>A0A3D8ICY1</accession>
<evidence type="ECO:0000256" key="1">
    <source>
        <dbReference type="SAM" id="SignalP"/>
    </source>
</evidence>
<sequence length="481" mass="51519">MKFLKLSLAASVALGAFSTASFAQPLEDAIKGIDVSGYLRYRYNDDRYDANGFNKDSVANSNATHRWKAVADFKAPVADNVAFNLGILYNNESNNVNHGNTYPGIGDGEGSGKDGSFGVSTFNAVITPDSTATTVIIGKQRLATPVTSAGDDDRGTGILALNSDLEGFTFAAGAFDSWAIDDLELTRGYTSGGNDGGSITKPLYALAGIYGVDTAYGHFGAQLWGFYIQDAVDALGFGELSWNNATFDVALQYALAKLDNSNSSILGALHPSVVGTNNLQIGSVANRANIAEANDLFVLNLGANFAQEYNVPLDVKLGWVTNFQDGTAVTLNDDGTAFKYAGAIWWQNNATGISTSALLPRGVHGFGNEQEISVFYGAIGYSMVDSRLRIGLDYVWGNNEVTSGNVTIKDTDFQEITPRISWKHNKNLTISGYYAYLMTDADGYAVNGYSIDAAGVATATTYNANDDETRQRVRVEVKYSF</sequence>
<dbReference type="Pfam" id="PF05538">
    <property type="entry name" value="Campylo_MOMP"/>
    <property type="match status" value="1"/>
</dbReference>
<feature type="chain" id="PRO_5017745978" description="Major outer membrane protein" evidence="1">
    <location>
        <begin position="24"/>
        <end position="481"/>
    </location>
</feature>
<comment type="caution">
    <text evidence="2">The sequence shown here is derived from an EMBL/GenBank/DDBJ whole genome shotgun (WGS) entry which is preliminary data.</text>
</comment>
<dbReference type="InterPro" id="IPR008439">
    <property type="entry name" value="Campylo_MOMP"/>
</dbReference>
<dbReference type="OrthoDB" id="5314481at2"/>
<dbReference type="AlphaFoldDB" id="A0A3D8ICY1"/>
<keyword evidence="1" id="KW-0732">Signal</keyword>
<dbReference type="GeneID" id="82535734"/>
<dbReference type="Proteomes" id="UP000256650">
    <property type="component" value="Unassembled WGS sequence"/>
</dbReference>
<feature type="signal peptide" evidence="1">
    <location>
        <begin position="1"/>
        <end position="23"/>
    </location>
</feature>
<dbReference type="RefSeq" id="WP_115551596.1">
    <property type="nucleotide sequence ID" value="NZ_NXLS01000004.1"/>
</dbReference>
<dbReference type="EMBL" id="NXLS01000004">
    <property type="protein sequence ID" value="RDU63063.1"/>
    <property type="molecule type" value="Genomic_DNA"/>
</dbReference>